<evidence type="ECO:0008006" key="3">
    <source>
        <dbReference type="Google" id="ProtNLM"/>
    </source>
</evidence>
<sequence length="51" mass="5802">MAFADQVVHTDKIDKVGVVTEVFVGSSFFISSQTSMRPVWMNPLEKQEKQQ</sequence>
<organism evidence="1 2">
    <name type="scientific">Paenibacillus baimaensis</name>
    <dbReference type="NCBI Taxonomy" id="2982185"/>
    <lineage>
        <taxon>Bacteria</taxon>
        <taxon>Bacillati</taxon>
        <taxon>Bacillota</taxon>
        <taxon>Bacilli</taxon>
        <taxon>Bacillales</taxon>
        <taxon>Paenibacillaceae</taxon>
        <taxon>Paenibacillus</taxon>
    </lineage>
</organism>
<dbReference type="RefSeq" id="WP_262683522.1">
    <property type="nucleotide sequence ID" value="NZ_JAOQIO010000018.1"/>
</dbReference>
<dbReference type="EMBL" id="JAOQIO010000018">
    <property type="protein sequence ID" value="MCU6792116.1"/>
    <property type="molecule type" value="Genomic_DNA"/>
</dbReference>
<comment type="caution">
    <text evidence="1">The sequence shown here is derived from an EMBL/GenBank/DDBJ whole genome shotgun (WGS) entry which is preliminary data.</text>
</comment>
<proteinExistence type="predicted"/>
<evidence type="ECO:0000313" key="1">
    <source>
        <dbReference type="EMBL" id="MCU6792116.1"/>
    </source>
</evidence>
<dbReference type="Proteomes" id="UP001652445">
    <property type="component" value="Unassembled WGS sequence"/>
</dbReference>
<reference evidence="1 2" key="1">
    <citation type="submission" date="2022-09" db="EMBL/GenBank/DDBJ databases">
        <authorList>
            <person name="Han X.L."/>
            <person name="Wang Q."/>
            <person name="Lu T."/>
        </authorList>
    </citation>
    <scope>NUCLEOTIDE SEQUENCE [LARGE SCALE GENOMIC DNA]</scope>
    <source>
        <strain evidence="1 2">WQ 127069</strain>
    </source>
</reference>
<protein>
    <recommendedName>
        <fullName evidence="3">DUF2642 domain-containing protein</fullName>
    </recommendedName>
</protein>
<evidence type="ECO:0000313" key="2">
    <source>
        <dbReference type="Proteomes" id="UP001652445"/>
    </source>
</evidence>
<gene>
    <name evidence="1" type="ORF">OB236_08255</name>
</gene>
<accession>A0ABT2UDQ1</accession>
<keyword evidence="2" id="KW-1185">Reference proteome</keyword>
<name>A0ABT2UDQ1_9BACL</name>